<feature type="region of interest" description="Disordered" evidence="1">
    <location>
        <begin position="81"/>
        <end position="100"/>
    </location>
</feature>
<dbReference type="EMBL" id="JANQDX010000012">
    <property type="protein sequence ID" value="KAL0915324.1"/>
    <property type="molecule type" value="Genomic_DNA"/>
</dbReference>
<accession>A0ABD0URV3</accession>
<keyword evidence="3" id="KW-1185">Reference proteome</keyword>
<protein>
    <submittedName>
        <fullName evidence="2">Uncharacterized protein</fullName>
    </submittedName>
</protein>
<sequence>MIRGEIFTNSRREELLGLKNLVNGGCDKAWTDGLLLKKTAPGEAQRLQLLAVEGRKVYLGKQAVVALKWRAEPYGLLQQKLKQETGRRKSQRDSRDLARGFSRYTSVPDAMVKSIL</sequence>
<comment type="caution">
    <text evidence="2">The sequence shown here is derived from an EMBL/GenBank/DDBJ whole genome shotgun (WGS) entry which is preliminary data.</text>
</comment>
<evidence type="ECO:0000313" key="3">
    <source>
        <dbReference type="Proteomes" id="UP001552299"/>
    </source>
</evidence>
<evidence type="ECO:0000256" key="1">
    <source>
        <dbReference type="SAM" id="MobiDB-lite"/>
    </source>
</evidence>
<evidence type="ECO:0000313" key="2">
    <source>
        <dbReference type="EMBL" id="KAL0915324.1"/>
    </source>
</evidence>
<dbReference type="AlphaFoldDB" id="A0ABD0URV3"/>
<gene>
    <name evidence="2" type="ORF">M5K25_015735</name>
</gene>
<name>A0ABD0URV3_DENTH</name>
<proteinExistence type="predicted"/>
<feature type="compositionally biased region" description="Basic and acidic residues" evidence="1">
    <location>
        <begin position="81"/>
        <end position="98"/>
    </location>
</feature>
<dbReference type="Proteomes" id="UP001552299">
    <property type="component" value="Unassembled WGS sequence"/>
</dbReference>
<reference evidence="2 3" key="1">
    <citation type="journal article" date="2024" name="Plant Biotechnol. J.">
        <title>Dendrobium thyrsiflorum genome and its molecular insights into genes involved in important horticultural traits.</title>
        <authorList>
            <person name="Chen B."/>
            <person name="Wang J.Y."/>
            <person name="Zheng P.J."/>
            <person name="Li K.L."/>
            <person name="Liang Y.M."/>
            <person name="Chen X.F."/>
            <person name="Zhang C."/>
            <person name="Zhao X."/>
            <person name="He X."/>
            <person name="Zhang G.Q."/>
            <person name="Liu Z.J."/>
            <person name="Xu Q."/>
        </authorList>
    </citation>
    <scope>NUCLEOTIDE SEQUENCE [LARGE SCALE GENOMIC DNA]</scope>
    <source>
        <strain evidence="2">GZMU011</strain>
    </source>
</reference>
<organism evidence="2 3">
    <name type="scientific">Dendrobium thyrsiflorum</name>
    <name type="common">Pinecone-like raceme dendrobium</name>
    <name type="synonym">Orchid</name>
    <dbReference type="NCBI Taxonomy" id="117978"/>
    <lineage>
        <taxon>Eukaryota</taxon>
        <taxon>Viridiplantae</taxon>
        <taxon>Streptophyta</taxon>
        <taxon>Embryophyta</taxon>
        <taxon>Tracheophyta</taxon>
        <taxon>Spermatophyta</taxon>
        <taxon>Magnoliopsida</taxon>
        <taxon>Liliopsida</taxon>
        <taxon>Asparagales</taxon>
        <taxon>Orchidaceae</taxon>
        <taxon>Epidendroideae</taxon>
        <taxon>Malaxideae</taxon>
        <taxon>Dendrobiinae</taxon>
        <taxon>Dendrobium</taxon>
    </lineage>
</organism>